<dbReference type="Proteomes" id="UP000216998">
    <property type="component" value="Unassembled WGS sequence"/>
</dbReference>
<protein>
    <recommendedName>
        <fullName evidence="15">TonB-dependent receptor</fullName>
    </recommendedName>
</protein>
<dbReference type="InterPro" id="IPR000531">
    <property type="entry name" value="Beta-barrel_TonB"/>
</dbReference>
<evidence type="ECO:0000256" key="9">
    <source>
        <dbReference type="RuleBase" id="RU003357"/>
    </source>
</evidence>
<evidence type="ECO:0000256" key="8">
    <source>
        <dbReference type="PROSITE-ProRule" id="PRU01360"/>
    </source>
</evidence>
<sequence>MTMKTKHLLVTTTALALLASPAIAQEGGLLEEIVVTGSRIARPAEQSPVPVTALGEAELSARGITSISDALNRLPALQNTRSSDQLSSAAPVPTANLRGLGAARTLVLVNGRRHVAGIAGEASVDISTIPSALVERVDVLTGGASAVYGSDAVTGVVNFVLKKDFEGQDLTAQYGLSEKGDADRRYVAATIGRNFDDGKGNITLSLSSVDQKPLEFGDRKWSRGNGIADDTANPELFIQETDLTPALRAAGVTAGTRILSLSTANQAIAGQTLIARAQNAKARAFGTNQRFGLSSIYGIIGFDPRGTGFPVSGTNSRAPNIDLDNNGTRDCLQNYPGRRGYGCLVIDPSTGRIRPFQDGIFANNDQLGGDGTPDYLDRATLVGDLSTQTANLNARYEVSPYFKPFVEAKYVRNTSRQVESVRTFDDSIRIKLDNPFIPQQLRDIANAQIAAEPALANTYQFIITRDHSDVVDPVVRNNRDTYRGVLGFEGELDNGWAYEASYNYGRTDATDKRPTRLNDRFFAAIDAVRAPNGQIVCRSDLNPTSVPSVSDFPVFSWSGYNTFKAGDGSCKPLNLFGLGAPSEAAQDFVTYDNPIKSTIKQQVWNASITGDLGETLALPGGPIGFAAGLEHRKEDSRFEVTEFERLNYTDRGGRQNVVGGFDVTEGFVELNAPLLADLPGVELLSLDGAYRYGDYSTVGGVNTWKVGGVYAPVADIRARGGYSRTIRAPNIQELFAPRSSTLFSVVDPCDAGQIGTGPNPANRRANCAADGIPNGWLDTRTARVPGFTGGNPDLDPETSTSYTAGVVLTPSFLPRFSLAVDYWNIKIEDAISQVTGQNILNACYDAPSRDNPFCSQVGRNRTSTSPTFLAVNSLNQTTINFARFEASGIDFDLVYPVDLEEIGLGENGRVTLGLTGTWNEKNRTFQSPSNAAAANNALGERLFPEWNLNPSVSWSDDVWSVAWYGFYQSRQTLTGVETETASTFVQAYAPAAWVHDATVSYQVTDEMRVTAGVNNLTNKGQFFGDIGRPASAIGRSYYLRTRLVF</sequence>
<keyword evidence="5 9" id="KW-0798">TonB box</keyword>
<dbReference type="PANTHER" id="PTHR47234">
    <property type="match status" value="1"/>
</dbReference>
<dbReference type="PANTHER" id="PTHR47234:SF2">
    <property type="entry name" value="TONB-DEPENDENT RECEPTOR"/>
    <property type="match status" value="1"/>
</dbReference>
<dbReference type="Pfam" id="PF07715">
    <property type="entry name" value="Plug"/>
    <property type="match status" value="1"/>
</dbReference>
<evidence type="ECO:0000256" key="6">
    <source>
        <dbReference type="ARBA" id="ARBA00023136"/>
    </source>
</evidence>
<evidence type="ECO:0000256" key="3">
    <source>
        <dbReference type="ARBA" id="ARBA00022452"/>
    </source>
</evidence>
<dbReference type="InterPro" id="IPR039426">
    <property type="entry name" value="TonB-dep_rcpt-like"/>
</dbReference>
<dbReference type="SUPFAM" id="SSF56935">
    <property type="entry name" value="Porins"/>
    <property type="match status" value="1"/>
</dbReference>
<feature type="domain" description="TonB-dependent receptor plug" evidence="12">
    <location>
        <begin position="45"/>
        <end position="156"/>
    </location>
</feature>
<evidence type="ECO:0000313" key="13">
    <source>
        <dbReference type="EMBL" id="OYQ31677.1"/>
    </source>
</evidence>
<evidence type="ECO:0000313" key="14">
    <source>
        <dbReference type="Proteomes" id="UP000216998"/>
    </source>
</evidence>
<evidence type="ECO:0000259" key="11">
    <source>
        <dbReference type="Pfam" id="PF00593"/>
    </source>
</evidence>
<evidence type="ECO:0008006" key="15">
    <source>
        <dbReference type="Google" id="ProtNLM"/>
    </source>
</evidence>
<name>A0A255YR20_9PROT</name>
<keyword evidence="6 8" id="KW-0472">Membrane</keyword>
<feature type="chain" id="PRO_5012400566" description="TonB-dependent receptor" evidence="10">
    <location>
        <begin position="25"/>
        <end position="1045"/>
    </location>
</feature>
<dbReference type="PROSITE" id="PS52016">
    <property type="entry name" value="TONB_DEPENDENT_REC_3"/>
    <property type="match status" value="1"/>
</dbReference>
<comment type="caution">
    <text evidence="13">The sequence shown here is derived from an EMBL/GenBank/DDBJ whole genome shotgun (WGS) entry which is preliminary data.</text>
</comment>
<keyword evidence="4 8" id="KW-0812">Transmembrane</keyword>
<dbReference type="Gene3D" id="2.40.170.20">
    <property type="entry name" value="TonB-dependent receptor, beta-barrel domain"/>
    <property type="match status" value="1"/>
</dbReference>
<accession>A0A255YR20</accession>
<comment type="similarity">
    <text evidence="8 9">Belongs to the TonB-dependent receptor family.</text>
</comment>
<feature type="domain" description="TonB-dependent receptor-like beta-barrel" evidence="11">
    <location>
        <begin position="476"/>
        <end position="1016"/>
    </location>
</feature>
<evidence type="ECO:0000256" key="1">
    <source>
        <dbReference type="ARBA" id="ARBA00004571"/>
    </source>
</evidence>
<evidence type="ECO:0000256" key="5">
    <source>
        <dbReference type="ARBA" id="ARBA00023077"/>
    </source>
</evidence>
<gene>
    <name evidence="13" type="ORF">CHU95_21310</name>
</gene>
<dbReference type="Pfam" id="PF00593">
    <property type="entry name" value="TonB_dep_Rec_b-barrel"/>
    <property type="match status" value="1"/>
</dbReference>
<keyword evidence="10" id="KW-0732">Signal</keyword>
<dbReference type="EMBL" id="NOXU01000032">
    <property type="protein sequence ID" value="OYQ31677.1"/>
    <property type="molecule type" value="Genomic_DNA"/>
</dbReference>
<evidence type="ECO:0000256" key="10">
    <source>
        <dbReference type="SAM" id="SignalP"/>
    </source>
</evidence>
<evidence type="ECO:0000259" key="12">
    <source>
        <dbReference type="Pfam" id="PF07715"/>
    </source>
</evidence>
<evidence type="ECO:0000256" key="4">
    <source>
        <dbReference type="ARBA" id="ARBA00022692"/>
    </source>
</evidence>
<dbReference type="GO" id="GO:0009279">
    <property type="term" value="C:cell outer membrane"/>
    <property type="evidence" value="ECO:0007669"/>
    <property type="project" value="UniProtKB-SubCell"/>
</dbReference>
<dbReference type="OrthoDB" id="7582244at2"/>
<feature type="signal peptide" evidence="10">
    <location>
        <begin position="1"/>
        <end position="24"/>
    </location>
</feature>
<evidence type="ECO:0000256" key="7">
    <source>
        <dbReference type="ARBA" id="ARBA00023237"/>
    </source>
</evidence>
<proteinExistence type="inferred from homology"/>
<dbReference type="InterPro" id="IPR037066">
    <property type="entry name" value="Plug_dom_sf"/>
</dbReference>
<dbReference type="Gene3D" id="2.170.130.10">
    <property type="entry name" value="TonB-dependent receptor, plug domain"/>
    <property type="match status" value="1"/>
</dbReference>
<dbReference type="InterPro" id="IPR012910">
    <property type="entry name" value="Plug_dom"/>
</dbReference>
<keyword evidence="14" id="KW-1185">Reference proteome</keyword>
<organism evidence="13 14">
    <name type="scientific">Niveispirillum lacus</name>
    <dbReference type="NCBI Taxonomy" id="1981099"/>
    <lineage>
        <taxon>Bacteria</taxon>
        <taxon>Pseudomonadati</taxon>
        <taxon>Pseudomonadota</taxon>
        <taxon>Alphaproteobacteria</taxon>
        <taxon>Rhodospirillales</taxon>
        <taxon>Azospirillaceae</taxon>
        <taxon>Niveispirillum</taxon>
    </lineage>
</organism>
<comment type="subcellular location">
    <subcellularLocation>
        <location evidence="1 8">Cell outer membrane</location>
        <topology evidence="1 8">Multi-pass membrane protein</topology>
    </subcellularLocation>
</comment>
<keyword evidence="2 8" id="KW-0813">Transport</keyword>
<dbReference type="AlphaFoldDB" id="A0A255YR20"/>
<reference evidence="13 14" key="1">
    <citation type="submission" date="2017-07" db="EMBL/GenBank/DDBJ databases">
        <title>Niveispirillum cyanobacteriorum sp. nov., isolated from cyanobacterial aggregates in a eutrophic lake.</title>
        <authorList>
            <person name="Cai H."/>
        </authorList>
    </citation>
    <scope>NUCLEOTIDE SEQUENCE [LARGE SCALE GENOMIC DNA]</scope>
    <source>
        <strain evidence="14">TH1-14</strain>
    </source>
</reference>
<evidence type="ECO:0000256" key="2">
    <source>
        <dbReference type="ARBA" id="ARBA00022448"/>
    </source>
</evidence>
<dbReference type="InterPro" id="IPR036942">
    <property type="entry name" value="Beta-barrel_TonB_sf"/>
</dbReference>
<keyword evidence="7 8" id="KW-0998">Cell outer membrane</keyword>
<keyword evidence="3 8" id="KW-1134">Transmembrane beta strand</keyword>